<feature type="signal peptide" evidence="1">
    <location>
        <begin position="1"/>
        <end position="17"/>
    </location>
</feature>
<keyword evidence="1" id="KW-0732">Signal</keyword>
<dbReference type="InterPro" id="IPR027826">
    <property type="entry name" value="DUF4431"/>
</dbReference>
<sequence length="315" mass="35564">MKYLWLFALLFSQAVLAWCPDENQHITLQGKLVQHTYPGPPNFESIKDGDEALTYDFLQLNEPLECNITSADEQVPEVQLIFIDKTKVTYADIAPSLDKEVIVTGETMYLQSGWHFTSVLLLLDDVKEVSAADTPEQKKRMLAQLQQFQQALREKDVAALKTYFVFPVEGDTWGFFPHIDSQEPEKLTEAVFDKNATKVIDSLQMLSDIAVNPDAQTLSERRINALSEEEQKRSYFPTEDDGMFYYEENGQKHTFEGTCDTVAGGEFEEGSLRLYLGTSANKQLPGLSEYCDGASSYIFKLIDGKLRLVSSFTVG</sequence>
<gene>
    <name evidence="3" type="ORF">Q0A17_19600</name>
</gene>
<protein>
    <submittedName>
        <fullName evidence="3">DUF4431 domain-containing protein</fullName>
    </submittedName>
</protein>
<accession>A0ABT8Q1Y6</accession>
<dbReference type="Pfam" id="PF14485">
    <property type="entry name" value="DUF4431"/>
    <property type="match status" value="1"/>
</dbReference>
<feature type="domain" description="DUF4431" evidence="2">
    <location>
        <begin position="77"/>
        <end position="125"/>
    </location>
</feature>
<evidence type="ECO:0000313" key="4">
    <source>
        <dbReference type="Proteomes" id="UP001174867"/>
    </source>
</evidence>
<name>A0ABT8Q1Y6_9ENTR</name>
<dbReference type="Proteomes" id="UP001174867">
    <property type="component" value="Unassembled WGS sequence"/>
</dbReference>
<proteinExistence type="predicted"/>
<dbReference type="RefSeq" id="WP_301702098.1">
    <property type="nucleotide sequence ID" value="NZ_JAUJYW010000009.1"/>
</dbReference>
<comment type="caution">
    <text evidence="3">The sequence shown here is derived from an EMBL/GenBank/DDBJ whole genome shotgun (WGS) entry which is preliminary data.</text>
</comment>
<keyword evidence="4" id="KW-1185">Reference proteome</keyword>
<reference evidence="3 4" key="1">
    <citation type="submission" date="2023-07" db="EMBL/GenBank/DDBJ databases">
        <title>Citrobacter selenititolerans sp. nov., isolated from seleniferous soil.</title>
        <authorList>
            <person name="Zhang S."/>
            <person name="Li K."/>
            <person name="Peng J."/>
            <person name="Wang H."/>
            <person name="Sun J."/>
            <person name="Guo Y."/>
        </authorList>
    </citation>
    <scope>NUCLEOTIDE SEQUENCE [LARGE SCALE GENOMIC DNA]</scope>
    <source>
        <strain evidence="3 4">S2-9</strain>
    </source>
</reference>
<feature type="chain" id="PRO_5046194501" evidence="1">
    <location>
        <begin position="18"/>
        <end position="315"/>
    </location>
</feature>
<evidence type="ECO:0000256" key="1">
    <source>
        <dbReference type="SAM" id="SignalP"/>
    </source>
</evidence>
<organism evidence="3 4">
    <name type="scientific">Citrobacter enshiensis</name>
    <dbReference type="NCBI Taxonomy" id="2971264"/>
    <lineage>
        <taxon>Bacteria</taxon>
        <taxon>Pseudomonadati</taxon>
        <taxon>Pseudomonadota</taxon>
        <taxon>Gammaproteobacteria</taxon>
        <taxon>Enterobacterales</taxon>
        <taxon>Enterobacteriaceae</taxon>
        <taxon>Citrobacter</taxon>
    </lineage>
</organism>
<dbReference type="EMBL" id="JAUJYW010000009">
    <property type="protein sequence ID" value="MDN8601594.1"/>
    <property type="molecule type" value="Genomic_DNA"/>
</dbReference>
<evidence type="ECO:0000259" key="2">
    <source>
        <dbReference type="Pfam" id="PF14485"/>
    </source>
</evidence>
<evidence type="ECO:0000313" key="3">
    <source>
        <dbReference type="EMBL" id="MDN8601594.1"/>
    </source>
</evidence>